<evidence type="ECO:0000313" key="4">
    <source>
        <dbReference type="Proteomes" id="UP000030826"/>
    </source>
</evidence>
<dbReference type="InterPro" id="IPR042100">
    <property type="entry name" value="Bug_dom1"/>
</dbReference>
<dbReference type="PANTHER" id="PTHR42928">
    <property type="entry name" value="TRICARBOXYLATE-BINDING PROTEIN"/>
    <property type="match status" value="1"/>
</dbReference>
<feature type="chain" id="PRO_5002080326" evidence="2">
    <location>
        <begin position="42"/>
        <end position="343"/>
    </location>
</feature>
<dbReference type="SUPFAM" id="SSF53850">
    <property type="entry name" value="Periplasmic binding protein-like II"/>
    <property type="match status" value="1"/>
</dbReference>
<dbReference type="OrthoDB" id="8443386at2"/>
<dbReference type="InterPro" id="IPR005064">
    <property type="entry name" value="BUG"/>
</dbReference>
<dbReference type="Gene3D" id="3.40.190.150">
    <property type="entry name" value="Bordetella uptake gene, domain 1"/>
    <property type="match status" value="1"/>
</dbReference>
<dbReference type="PANTHER" id="PTHR42928:SF5">
    <property type="entry name" value="BLR1237 PROTEIN"/>
    <property type="match status" value="1"/>
</dbReference>
<dbReference type="STRING" id="370622.LA66_11750"/>
<evidence type="ECO:0000313" key="3">
    <source>
        <dbReference type="EMBL" id="KHJ54143.1"/>
    </source>
</evidence>
<evidence type="ECO:0000256" key="1">
    <source>
        <dbReference type="ARBA" id="ARBA00006987"/>
    </source>
</evidence>
<comment type="similarity">
    <text evidence="1">Belongs to the UPF0065 (bug) family.</text>
</comment>
<dbReference type="Gene3D" id="3.40.190.10">
    <property type="entry name" value="Periplasmic binding protein-like II"/>
    <property type="match status" value="1"/>
</dbReference>
<protein>
    <submittedName>
        <fullName evidence="3">ABC transporter substrate-binding protein</fullName>
    </submittedName>
</protein>
<name>A0A0B1Q076_9HYPH</name>
<dbReference type="EMBL" id="JRFJ01000003">
    <property type="protein sequence ID" value="KHJ54143.1"/>
    <property type="molecule type" value="Genomic_DNA"/>
</dbReference>
<proteinExistence type="inferred from homology"/>
<dbReference type="AlphaFoldDB" id="A0A0B1Q076"/>
<sequence>MRSDTSIRKAKLRAGTRSTLGSLVATVVAALSLLGHSVAFAQDEWQPDDTIRLVVPYGPGGSSDIIARTVAVEMSKDLGHQVVVENLAGAAGVVAMQEVAGARPDGHTLVLGHVGTLAVNPAMLESLPYDVSNDFAPVALLTRVPILFVVNSNVEADTLEQFIALAKERPGELNYGSAGNGSAGHLAFEQLKLAAEIDVQHIPYKGTGAQITDLLAGRTDAAAAGVPPFLPHLKSGALRALAVGSAERIPLLPDQPTVAEIGYPGFESSQWFGLLAPSGTPQAAIDRLNRSAVEALRQPSVIARLKEDASIAIGSTPEEFAAFIAAESARWGEIVRKADLHAE</sequence>
<reference evidence="3 4" key="1">
    <citation type="submission" date="2014-09" db="EMBL/GenBank/DDBJ databases">
        <title>Isolation and characterization of Aurantimonas altamirensis ON-56566 from clinical sample following a dog bite.</title>
        <authorList>
            <person name="Eshaghi A."/>
            <person name="Li A."/>
            <person name="Shahinas D."/>
            <person name="Bahn P."/>
            <person name="Kus J.V."/>
            <person name="Patel S.N."/>
        </authorList>
    </citation>
    <scope>NUCLEOTIDE SEQUENCE [LARGE SCALE GENOMIC DNA]</scope>
    <source>
        <strain evidence="3 4">ON-56566</strain>
    </source>
</reference>
<organism evidence="3 4">
    <name type="scientific">Aureimonas altamirensis</name>
    <dbReference type="NCBI Taxonomy" id="370622"/>
    <lineage>
        <taxon>Bacteria</taxon>
        <taxon>Pseudomonadati</taxon>
        <taxon>Pseudomonadota</taxon>
        <taxon>Alphaproteobacteria</taxon>
        <taxon>Hyphomicrobiales</taxon>
        <taxon>Aurantimonadaceae</taxon>
        <taxon>Aureimonas</taxon>
    </lineage>
</organism>
<dbReference type="Proteomes" id="UP000030826">
    <property type="component" value="Unassembled WGS sequence"/>
</dbReference>
<dbReference type="CDD" id="cd13578">
    <property type="entry name" value="PBP2_Bug27"/>
    <property type="match status" value="1"/>
</dbReference>
<accession>A0A0B1Q076</accession>
<keyword evidence="2" id="KW-0732">Signal</keyword>
<dbReference type="Pfam" id="PF03401">
    <property type="entry name" value="TctC"/>
    <property type="match status" value="1"/>
</dbReference>
<feature type="signal peptide" evidence="2">
    <location>
        <begin position="1"/>
        <end position="41"/>
    </location>
</feature>
<gene>
    <name evidence="3" type="ORF">LA66_11750</name>
</gene>
<comment type="caution">
    <text evidence="3">The sequence shown here is derived from an EMBL/GenBank/DDBJ whole genome shotgun (WGS) entry which is preliminary data.</text>
</comment>
<evidence type="ECO:0000256" key="2">
    <source>
        <dbReference type="SAM" id="SignalP"/>
    </source>
</evidence>
<dbReference type="PIRSF" id="PIRSF017082">
    <property type="entry name" value="YflP"/>
    <property type="match status" value="1"/>
</dbReference>